<protein>
    <submittedName>
        <fullName evidence="3">Phosphatase PAP2 family protein</fullName>
    </submittedName>
</protein>
<dbReference type="RefSeq" id="WP_187333715.1">
    <property type="nucleotide sequence ID" value="NZ_CP060490.1"/>
</dbReference>
<keyword evidence="1" id="KW-1133">Transmembrane helix</keyword>
<feature type="transmembrane region" description="Helical" evidence="1">
    <location>
        <begin position="166"/>
        <end position="184"/>
    </location>
</feature>
<dbReference type="SUPFAM" id="SSF48317">
    <property type="entry name" value="Acid phosphatase/Vanadium-dependent haloperoxidase"/>
    <property type="match status" value="1"/>
</dbReference>
<proteinExistence type="predicted"/>
<evidence type="ECO:0000313" key="3">
    <source>
        <dbReference type="EMBL" id="QNL45262.1"/>
    </source>
</evidence>
<evidence type="ECO:0000313" key="4">
    <source>
        <dbReference type="Proteomes" id="UP000515960"/>
    </source>
</evidence>
<dbReference type="KEGG" id="ohi:H8790_04390"/>
<feature type="transmembrane region" description="Helical" evidence="1">
    <location>
        <begin position="88"/>
        <end position="106"/>
    </location>
</feature>
<dbReference type="Proteomes" id="UP000515960">
    <property type="component" value="Chromosome"/>
</dbReference>
<evidence type="ECO:0000256" key="1">
    <source>
        <dbReference type="SAM" id="Phobius"/>
    </source>
</evidence>
<sequence length="222" mass="25760">MMRKLNEFYHTYPHVKYCLLFPVYLAIYFIAEALITKNYWVSYLPLDDHIPFLEGFVLFYDLWYPAMILIGVYLLLKEPENFKRYMKFLFAGFFLCEVIWVLFPNGQNLRPEVFPRENFFTQLIAGLYAADTNTNVFPSAHVVGAIAVAAGVFHSQMLQKKNWLKALTVVLCFLIAISTVFIKQHSILDVFAGVALCIPLHFIVYGRVPQPLPQKMKKMQAE</sequence>
<feature type="domain" description="Phosphatidic acid phosphatase type 2/haloperoxidase" evidence="2">
    <location>
        <begin position="130"/>
        <end position="206"/>
    </location>
</feature>
<dbReference type="InterPro" id="IPR000326">
    <property type="entry name" value="PAP2/HPO"/>
</dbReference>
<dbReference type="Pfam" id="PF01569">
    <property type="entry name" value="PAP2"/>
    <property type="match status" value="1"/>
</dbReference>
<keyword evidence="4" id="KW-1185">Reference proteome</keyword>
<dbReference type="AlphaFoldDB" id="A0A7G9B6T1"/>
<dbReference type="InterPro" id="IPR036938">
    <property type="entry name" value="PAP2/HPO_sf"/>
</dbReference>
<feature type="transmembrane region" description="Helical" evidence="1">
    <location>
        <begin position="136"/>
        <end position="154"/>
    </location>
</feature>
<feature type="transmembrane region" description="Helical" evidence="1">
    <location>
        <begin position="190"/>
        <end position="208"/>
    </location>
</feature>
<feature type="transmembrane region" description="Helical" evidence="1">
    <location>
        <begin position="57"/>
        <end position="76"/>
    </location>
</feature>
<keyword evidence="1" id="KW-0812">Transmembrane</keyword>
<keyword evidence="1" id="KW-0472">Membrane</keyword>
<evidence type="ECO:0000259" key="2">
    <source>
        <dbReference type="Pfam" id="PF01569"/>
    </source>
</evidence>
<dbReference type="EMBL" id="CP060490">
    <property type="protein sequence ID" value="QNL45262.1"/>
    <property type="molecule type" value="Genomic_DNA"/>
</dbReference>
<accession>A0A7G9B6T1</accession>
<name>A0A7G9B6T1_9FIRM</name>
<gene>
    <name evidence="3" type="ORF">H8790_04390</name>
</gene>
<dbReference type="Gene3D" id="1.20.144.10">
    <property type="entry name" value="Phosphatidic acid phosphatase type 2/haloperoxidase"/>
    <property type="match status" value="1"/>
</dbReference>
<reference evidence="3 4" key="1">
    <citation type="submission" date="2020-08" db="EMBL/GenBank/DDBJ databases">
        <authorList>
            <person name="Liu C."/>
            <person name="Sun Q."/>
        </authorList>
    </citation>
    <scope>NUCLEOTIDE SEQUENCE [LARGE SCALE GENOMIC DNA]</scope>
    <source>
        <strain evidence="3 4">NSJ-62</strain>
    </source>
</reference>
<organism evidence="3 4">
    <name type="scientific">Oscillibacter hominis</name>
    <dbReference type="NCBI Taxonomy" id="2763056"/>
    <lineage>
        <taxon>Bacteria</taxon>
        <taxon>Bacillati</taxon>
        <taxon>Bacillota</taxon>
        <taxon>Clostridia</taxon>
        <taxon>Eubacteriales</taxon>
        <taxon>Oscillospiraceae</taxon>
        <taxon>Oscillibacter</taxon>
    </lineage>
</organism>